<accession>A0ABQ6JGU2</accession>
<reference evidence="2" key="1">
    <citation type="journal article" date="2019" name="Int. J. Syst. Evol. Microbiol.">
        <title>The Global Catalogue of Microorganisms (GCM) 10K type strain sequencing project: providing services to taxonomists for standard genome sequencing and annotation.</title>
        <authorList>
            <consortium name="The Broad Institute Genomics Platform"/>
            <consortium name="The Broad Institute Genome Sequencing Center for Infectious Disease"/>
            <person name="Wu L."/>
            <person name="Ma J."/>
        </authorList>
    </citation>
    <scope>NUCLEOTIDE SEQUENCE [LARGE SCALE GENOMIC DNA]</scope>
    <source>
        <strain evidence="2">NBRC 108730</strain>
    </source>
</reference>
<protein>
    <submittedName>
        <fullName evidence="1">Uncharacterized protein</fullName>
    </submittedName>
</protein>
<comment type="caution">
    <text evidence="1">The sequence shown here is derived from an EMBL/GenBank/DDBJ whole genome shotgun (WGS) entry which is preliminary data.</text>
</comment>
<sequence>MWTATVGPAGEPTTVGTGRLTVAAGATERITVRFTIPDCLVRNQISVRLAADRGRSPEVHYWVLPHDSATWKTSGGPSCEA</sequence>
<name>A0ABQ6JGU2_9ACTN</name>
<dbReference type="Proteomes" id="UP001157017">
    <property type="component" value="Unassembled WGS sequence"/>
</dbReference>
<proteinExistence type="predicted"/>
<dbReference type="EMBL" id="BSUZ01000001">
    <property type="protein sequence ID" value="GMA86761.1"/>
    <property type="molecule type" value="Genomic_DNA"/>
</dbReference>
<gene>
    <name evidence="1" type="ORF">GCM10025868_20110</name>
</gene>
<organism evidence="1 2">
    <name type="scientific">Angustibacter aerolatus</name>
    <dbReference type="NCBI Taxonomy" id="1162965"/>
    <lineage>
        <taxon>Bacteria</taxon>
        <taxon>Bacillati</taxon>
        <taxon>Actinomycetota</taxon>
        <taxon>Actinomycetes</taxon>
        <taxon>Kineosporiales</taxon>
        <taxon>Kineosporiaceae</taxon>
    </lineage>
</organism>
<evidence type="ECO:0000313" key="2">
    <source>
        <dbReference type="Proteomes" id="UP001157017"/>
    </source>
</evidence>
<evidence type="ECO:0000313" key="1">
    <source>
        <dbReference type="EMBL" id="GMA86761.1"/>
    </source>
</evidence>
<keyword evidence="2" id="KW-1185">Reference proteome</keyword>